<name>A0AAN6W859_9PEZI</name>
<organism evidence="1 2">
    <name type="scientific">Triangularia setosa</name>
    <dbReference type="NCBI Taxonomy" id="2587417"/>
    <lineage>
        <taxon>Eukaryota</taxon>
        <taxon>Fungi</taxon>
        <taxon>Dikarya</taxon>
        <taxon>Ascomycota</taxon>
        <taxon>Pezizomycotina</taxon>
        <taxon>Sordariomycetes</taxon>
        <taxon>Sordariomycetidae</taxon>
        <taxon>Sordariales</taxon>
        <taxon>Podosporaceae</taxon>
        <taxon>Triangularia</taxon>
    </lineage>
</organism>
<reference evidence="1" key="1">
    <citation type="journal article" date="2023" name="Mol. Phylogenet. Evol.">
        <title>Genome-scale phylogeny and comparative genomics of the fungal order Sordariales.</title>
        <authorList>
            <person name="Hensen N."/>
            <person name="Bonometti L."/>
            <person name="Westerberg I."/>
            <person name="Brannstrom I.O."/>
            <person name="Guillou S."/>
            <person name="Cros-Aarteil S."/>
            <person name="Calhoun S."/>
            <person name="Haridas S."/>
            <person name="Kuo A."/>
            <person name="Mondo S."/>
            <person name="Pangilinan J."/>
            <person name="Riley R."/>
            <person name="LaButti K."/>
            <person name="Andreopoulos B."/>
            <person name="Lipzen A."/>
            <person name="Chen C."/>
            <person name="Yan M."/>
            <person name="Daum C."/>
            <person name="Ng V."/>
            <person name="Clum A."/>
            <person name="Steindorff A."/>
            <person name="Ohm R.A."/>
            <person name="Martin F."/>
            <person name="Silar P."/>
            <person name="Natvig D.O."/>
            <person name="Lalanne C."/>
            <person name="Gautier V."/>
            <person name="Ament-Velasquez S.L."/>
            <person name="Kruys A."/>
            <person name="Hutchinson M.I."/>
            <person name="Powell A.J."/>
            <person name="Barry K."/>
            <person name="Miller A.N."/>
            <person name="Grigoriev I.V."/>
            <person name="Debuchy R."/>
            <person name="Gladieux P."/>
            <person name="Hiltunen Thoren M."/>
            <person name="Johannesson H."/>
        </authorList>
    </citation>
    <scope>NUCLEOTIDE SEQUENCE</scope>
    <source>
        <strain evidence="1">CBS 892.96</strain>
    </source>
</reference>
<dbReference type="Proteomes" id="UP001302321">
    <property type="component" value="Unassembled WGS sequence"/>
</dbReference>
<gene>
    <name evidence="1" type="ORF">QBC36DRAFT_345707</name>
</gene>
<accession>A0AAN6W859</accession>
<reference evidence="1" key="2">
    <citation type="submission" date="2023-05" db="EMBL/GenBank/DDBJ databases">
        <authorList>
            <consortium name="Lawrence Berkeley National Laboratory"/>
            <person name="Steindorff A."/>
            <person name="Hensen N."/>
            <person name="Bonometti L."/>
            <person name="Westerberg I."/>
            <person name="Brannstrom I.O."/>
            <person name="Guillou S."/>
            <person name="Cros-Aarteil S."/>
            <person name="Calhoun S."/>
            <person name="Haridas S."/>
            <person name="Kuo A."/>
            <person name="Mondo S."/>
            <person name="Pangilinan J."/>
            <person name="Riley R."/>
            <person name="Labutti K."/>
            <person name="Andreopoulos B."/>
            <person name="Lipzen A."/>
            <person name="Chen C."/>
            <person name="Yanf M."/>
            <person name="Daum C."/>
            <person name="Ng V."/>
            <person name="Clum A."/>
            <person name="Ohm R."/>
            <person name="Martin F."/>
            <person name="Silar P."/>
            <person name="Natvig D."/>
            <person name="Lalanne C."/>
            <person name="Gautier V."/>
            <person name="Ament-Velasquez S.L."/>
            <person name="Kruys A."/>
            <person name="Hutchinson M.I."/>
            <person name="Powell A.J."/>
            <person name="Barry K."/>
            <person name="Miller A.N."/>
            <person name="Grigoriev I.V."/>
            <person name="Debuchy R."/>
            <person name="Gladieux P."/>
            <person name="Thoren M.H."/>
            <person name="Johannesson H."/>
        </authorList>
    </citation>
    <scope>NUCLEOTIDE SEQUENCE</scope>
    <source>
        <strain evidence="1">CBS 892.96</strain>
    </source>
</reference>
<dbReference type="PANTHER" id="PTHR37012">
    <property type="entry name" value="B-ZIP TRANSCRIPTION FACTOR (EUROFUNG)-RELATED"/>
    <property type="match status" value="1"/>
</dbReference>
<protein>
    <submittedName>
        <fullName evidence="1">Uncharacterized protein</fullName>
    </submittedName>
</protein>
<comment type="caution">
    <text evidence="1">The sequence shown here is derived from an EMBL/GenBank/DDBJ whole genome shotgun (WGS) entry which is preliminary data.</text>
</comment>
<keyword evidence="2" id="KW-1185">Reference proteome</keyword>
<sequence>MDIAKILVFACDRKRSTCTDCLRRDAVCVYGRVENSALISQLSCLQHVVNELRLGDSVDQLAHTVASAAEASPSAISDTKMTMHPTAPKSALYSEENNDQLYKSAGPSSNPHGDFLAPAFDRSDLEHNSAELLTKGIDSSAGSAVVLRIDTETDGAAGASSTPGVKMMRIWSSAVGLQSGVALNALQPYQTNLQIHPSILSKHGKLSIQGNLLRSLFVLRWSMMIAHSNFDGRFTGALFRLSQRGTEDVFGAHASIGALFDRDEFEKAPLLSHEKHIQHDVLCIFYVLFWLIMPTKEHFVTVPTWLQPTPNQLLMPHLMILDYVVWPALREYVVSIPPCTIEEVLCRDEITGATDLTPIAKRIMNVARQLESWSLGPTFRSCVPNAESIASIRPA</sequence>
<proteinExistence type="predicted"/>
<dbReference type="AlphaFoldDB" id="A0AAN6W859"/>
<evidence type="ECO:0000313" key="2">
    <source>
        <dbReference type="Proteomes" id="UP001302321"/>
    </source>
</evidence>
<dbReference type="InterPro" id="IPR021833">
    <property type="entry name" value="DUF3425"/>
</dbReference>
<dbReference type="Pfam" id="PF11905">
    <property type="entry name" value="DUF3425"/>
    <property type="match status" value="1"/>
</dbReference>
<evidence type="ECO:0000313" key="1">
    <source>
        <dbReference type="EMBL" id="KAK4177134.1"/>
    </source>
</evidence>
<dbReference type="EMBL" id="MU866174">
    <property type="protein sequence ID" value="KAK4177134.1"/>
    <property type="molecule type" value="Genomic_DNA"/>
</dbReference>
<dbReference type="PANTHER" id="PTHR37012:SF2">
    <property type="entry name" value="BZIP DOMAIN-CONTAINING PROTEIN-RELATED"/>
    <property type="match status" value="1"/>
</dbReference>